<reference evidence="2" key="1">
    <citation type="journal article" date="2023" name="Insect Mol. Biol.">
        <title>Genome sequencing provides insights into the evolution of gene families encoding plant cell wall-degrading enzymes in longhorned beetles.</title>
        <authorList>
            <person name="Shin N.R."/>
            <person name="Okamura Y."/>
            <person name="Kirsch R."/>
            <person name="Pauchet Y."/>
        </authorList>
    </citation>
    <scope>NUCLEOTIDE SEQUENCE</scope>
    <source>
        <strain evidence="2">RBIC_L_NR</strain>
    </source>
</reference>
<sequence>MADETQNITQNGNVAPPKTEKQLAKEAAKQAKLDKLKQKLEKQQNAAPKKDKEEVSMCDPNLTYAVNSNKLLLCRRKKRKKK</sequence>
<gene>
    <name evidence="2" type="ORF">NQ314_007113</name>
</gene>
<dbReference type="EMBL" id="JANEYF010001922">
    <property type="protein sequence ID" value="KAJ8954339.1"/>
    <property type="molecule type" value="Genomic_DNA"/>
</dbReference>
<accession>A0AAV8YUB9</accession>
<name>A0AAV8YUB9_9CUCU</name>
<feature type="compositionally biased region" description="Basic and acidic residues" evidence="1">
    <location>
        <begin position="18"/>
        <end position="55"/>
    </location>
</feature>
<protein>
    <submittedName>
        <fullName evidence="2">Uncharacterized protein</fullName>
    </submittedName>
</protein>
<comment type="caution">
    <text evidence="2">The sequence shown here is derived from an EMBL/GenBank/DDBJ whole genome shotgun (WGS) entry which is preliminary data.</text>
</comment>
<proteinExistence type="predicted"/>
<feature type="compositionally biased region" description="Polar residues" evidence="1">
    <location>
        <begin position="1"/>
        <end position="13"/>
    </location>
</feature>
<keyword evidence="3" id="KW-1185">Reference proteome</keyword>
<dbReference type="Proteomes" id="UP001162156">
    <property type="component" value="Unassembled WGS sequence"/>
</dbReference>
<evidence type="ECO:0000313" key="2">
    <source>
        <dbReference type="EMBL" id="KAJ8954339.1"/>
    </source>
</evidence>
<evidence type="ECO:0000256" key="1">
    <source>
        <dbReference type="SAM" id="MobiDB-lite"/>
    </source>
</evidence>
<feature type="region of interest" description="Disordered" evidence="1">
    <location>
        <begin position="1"/>
        <end position="56"/>
    </location>
</feature>
<dbReference type="AlphaFoldDB" id="A0AAV8YUB9"/>
<organism evidence="2 3">
    <name type="scientific">Rhamnusium bicolor</name>
    <dbReference type="NCBI Taxonomy" id="1586634"/>
    <lineage>
        <taxon>Eukaryota</taxon>
        <taxon>Metazoa</taxon>
        <taxon>Ecdysozoa</taxon>
        <taxon>Arthropoda</taxon>
        <taxon>Hexapoda</taxon>
        <taxon>Insecta</taxon>
        <taxon>Pterygota</taxon>
        <taxon>Neoptera</taxon>
        <taxon>Endopterygota</taxon>
        <taxon>Coleoptera</taxon>
        <taxon>Polyphaga</taxon>
        <taxon>Cucujiformia</taxon>
        <taxon>Chrysomeloidea</taxon>
        <taxon>Cerambycidae</taxon>
        <taxon>Lepturinae</taxon>
        <taxon>Rhagiini</taxon>
        <taxon>Rhamnusium</taxon>
    </lineage>
</organism>
<evidence type="ECO:0000313" key="3">
    <source>
        <dbReference type="Proteomes" id="UP001162156"/>
    </source>
</evidence>